<protein>
    <recommendedName>
        <fullName evidence="6">Cytochrome P450</fullName>
    </recommendedName>
</protein>
<evidence type="ECO:0000313" key="5">
    <source>
        <dbReference type="Proteomes" id="UP000650628"/>
    </source>
</evidence>
<reference evidence="4 5" key="1">
    <citation type="submission" date="2021-01" db="EMBL/GenBank/DDBJ databases">
        <title>Whole genome shotgun sequence of Planotetraspora mira NBRC 15435.</title>
        <authorList>
            <person name="Komaki H."/>
            <person name="Tamura T."/>
        </authorList>
    </citation>
    <scope>NUCLEOTIDE SEQUENCE [LARGE SCALE GENOMIC DNA]</scope>
    <source>
        <strain evidence="4 5">NBRC 15435</strain>
    </source>
</reference>
<dbReference type="AlphaFoldDB" id="A0A8J3TUP8"/>
<dbReference type="PANTHER" id="PTHR46696:SF1">
    <property type="entry name" value="CYTOCHROME P450 YJIB-RELATED"/>
    <property type="match status" value="1"/>
</dbReference>
<dbReference type="Proteomes" id="UP000650628">
    <property type="component" value="Unassembled WGS sequence"/>
</dbReference>
<name>A0A8J3TUP8_9ACTN</name>
<proteinExistence type="inferred from homology"/>
<feature type="compositionally biased region" description="Basic and acidic residues" evidence="3">
    <location>
        <begin position="303"/>
        <end position="329"/>
    </location>
</feature>
<comment type="caution">
    <text evidence="4">The sequence shown here is derived from an EMBL/GenBank/DDBJ whole genome shotgun (WGS) entry which is preliminary data.</text>
</comment>
<dbReference type="EMBL" id="BOOO01000036">
    <property type="protein sequence ID" value="GII32833.1"/>
    <property type="molecule type" value="Genomic_DNA"/>
</dbReference>
<dbReference type="GO" id="GO:0016705">
    <property type="term" value="F:oxidoreductase activity, acting on paired donors, with incorporation or reduction of molecular oxygen"/>
    <property type="evidence" value="ECO:0007669"/>
    <property type="project" value="InterPro"/>
</dbReference>
<dbReference type="InterPro" id="IPR017972">
    <property type="entry name" value="Cyt_P450_CS"/>
</dbReference>
<evidence type="ECO:0000256" key="1">
    <source>
        <dbReference type="ARBA" id="ARBA00010617"/>
    </source>
</evidence>
<accession>A0A8J3TUP8</accession>
<feature type="region of interest" description="Disordered" evidence="3">
    <location>
        <begin position="303"/>
        <end position="338"/>
    </location>
</feature>
<dbReference type="GO" id="GO:0020037">
    <property type="term" value="F:heme binding"/>
    <property type="evidence" value="ECO:0007669"/>
    <property type="project" value="InterPro"/>
</dbReference>
<keyword evidence="2" id="KW-0349">Heme</keyword>
<keyword evidence="2" id="KW-0479">Metal-binding</keyword>
<feature type="region of interest" description="Disordered" evidence="3">
    <location>
        <begin position="99"/>
        <end position="124"/>
    </location>
</feature>
<keyword evidence="2" id="KW-0560">Oxidoreductase</keyword>
<dbReference type="SUPFAM" id="SSF48264">
    <property type="entry name" value="Cytochrome P450"/>
    <property type="match status" value="1"/>
</dbReference>
<evidence type="ECO:0000256" key="2">
    <source>
        <dbReference type="RuleBase" id="RU000461"/>
    </source>
</evidence>
<dbReference type="InterPro" id="IPR001128">
    <property type="entry name" value="Cyt_P450"/>
</dbReference>
<dbReference type="InterPro" id="IPR036396">
    <property type="entry name" value="Cyt_P450_sf"/>
</dbReference>
<dbReference type="Pfam" id="PF00067">
    <property type="entry name" value="p450"/>
    <property type="match status" value="1"/>
</dbReference>
<keyword evidence="2" id="KW-0503">Monooxygenase</keyword>
<keyword evidence="2" id="KW-0408">Iron</keyword>
<evidence type="ECO:0000256" key="3">
    <source>
        <dbReference type="SAM" id="MobiDB-lite"/>
    </source>
</evidence>
<gene>
    <name evidence="4" type="ORF">Pmi06nite_62750</name>
</gene>
<dbReference type="PRINTS" id="PR00359">
    <property type="entry name" value="BP450"/>
</dbReference>
<keyword evidence="5" id="KW-1185">Reference proteome</keyword>
<organism evidence="4 5">
    <name type="scientific">Planotetraspora mira</name>
    <dbReference type="NCBI Taxonomy" id="58121"/>
    <lineage>
        <taxon>Bacteria</taxon>
        <taxon>Bacillati</taxon>
        <taxon>Actinomycetota</taxon>
        <taxon>Actinomycetes</taxon>
        <taxon>Streptosporangiales</taxon>
        <taxon>Streptosporangiaceae</taxon>
        <taxon>Planotetraspora</taxon>
    </lineage>
</organism>
<dbReference type="Gene3D" id="1.10.630.10">
    <property type="entry name" value="Cytochrome P450"/>
    <property type="match status" value="1"/>
</dbReference>
<sequence>MLRLVPKRHALSVPGMTHEPPVISRHADVRAVLSDSRFEVPAVAPVTDGTHGIAWLRGAVSRFSNGDEHARRRSHAIGLLSPISPAQLRADAFDLASAELSSAGPSSPAPPPYGPSPCGPLLDGPFSSGRSEAVVVDVMARLARRVPVGVLATHLGIGPERREEAVGAVTAMAAAYHPRPVSARPAPEADARDEQADLAVGVLADLLGHPEPERLAAVAALLIQACDATAGLIGNALNLLTRLPHAVVAKWPAEAILTETLRHDPPVRLTRRVAAADTIVGGALIPAGTVVVVDLASANRDPDAFRDPHRFDPDRFDPRRTDVDRRGSGEETEGGPAGCPHFGFGAGIRSCPGDVTAIALAAGVVEAAASWVLVNPEIHYEPSPNLRVPARLDLRADEPRKTAD</sequence>
<dbReference type="GO" id="GO:0004497">
    <property type="term" value="F:monooxygenase activity"/>
    <property type="evidence" value="ECO:0007669"/>
    <property type="project" value="UniProtKB-KW"/>
</dbReference>
<evidence type="ECO:0008006" key="6">
    <source>
        <dbReference type="Google" id="ProtNLM"/>
    </source>
</evidence>
<evidence type="ECO:0000313" key="4">
    <source>
        <dbReference type="EMBL" id="GII32833.1"/>
    </source>
</evidence>
<dbReference type="InterPro" id="IPR002397">
    <property type="entry name" value="Cyt_P450_B"/>
</dbReference>
<comment type="similarity">
    <text evidence="1 2">Belongs to the cytochrome P450 family.</text>
</comment>
<dbReference type="GO" id="GO:0005506">
    <property type="term" value="F:iron ion binding"/>
    <property type="evidence" value="ECO:0007669"/>
    <property type="project" value="InterPro"/>
</dbReference>
<feature type="compositionally biased region" description="Pro residues" evidence="3">
    <location>
        <begin position="107"/>
        <end position="118"/>
    </location>
</feature>
<dbReference type="PANTHER" id="PTHR46696">
    <property type="entry name" value="P450, PUTATIVE (EUROFUNG)-RELATED"/>
    <property type="match status" value="1"/>
</dbReference>
<dbReference type="PROSITE" id="PS00086">
    <property type="entry name" value="CYTOCHROME_P450"/>
    <property type="match status" value="1"/>
</dbReference>